<keyword evidence="4" id="KW-1185">Reference proteome</keyword>
<proteinExistence type="predicted"/>
<feature type="region of interest" description="Disordered" evidence="1">
    <location>
        <begin position="525"/>
        <end position="548"/>
    </location>
</feature>
<protein>
    <recommendedName>
        <fullName evidence="2">F-box domain-containing protein</fullName>
    </recommendedName>
</protein>
<dbReference type="AlphaFoldDB" id="A0A8H6WDH5"/>
<dbReference type="Proteomes" id="UP000613580">
    <property type="component" value="Unassembled WGS sequence"/>
</dbReference>
<comment type="caution">
    <text evidence="3">The sequence shown here is derived from an EMBL/GenBank/DDBJ whole genome shotgun (WGS) entry which is preliminary data.</text>
</comment>
<evidence type="ECO:0000313" key="4">
    <source>
        <dbReference type="Proteomes" id="UP000613580"/>
    </source>
</evidence>
<gene>
    <name evidence="3" type="ORF">HMN09_00689700</name>
</gene>
<dbReference type="Pfam" id="PF12937">
    <property type="entry name" value="F-box-like"/>
    <property type="match status" value="1"/>
</dbReference>
<feature type="domain" description="F-box" evidence="2">
    <location>
        <begin position="57"/>
        <end position="116"/>
    </location>
</feature>
<accession>A0A8H6WDH5</accession>
<dbReference type="EMBL" id="JACAZE010000008">
    <property type="protein sequence ID" value="KAF7308409.1"/>
    <property type="molecule type" value="Genomic_DNA"/>
</dbReference>
<dbReference type="InterPro" id="IPR001810">
    <property type="entry name" value="F-box_dom"/>
</dbReference>
<reference evidence="3" key="1">
    <citation type="submission" date="2020-05" db="EMBL/GenBank/DDBJ databases">
        <title>Mycena genomes resolve the evolution of fungal bioluminescence.</title>
        <authorList>
            <person name="Tsai I.J."/>
        </authorList>
    </citation>
    <scope>NUCLEOTIDE SEQUENCE</scope>
    <source>
        <strain evidence="3">110903Hualien_Pintung</strain>
    </source>
</reference>
<dbReference type="OrthoDB" id="2993888at2759"/>
<dbReference type="Gene3D" id="1.20.1280.50">
    <property type="match status" value="1"/>
</dbReference>
<feature type="compositionally biased region" description="Acidic residues" evidence="1">
    <location>
        <begin position="534"/>
        <end position="544"/>
    </location>
</feature>
<evidence type="ECO:0000313" key="3">
    <source>
        <dbReference type="EMBL" id="KAF7308409.1"/>
    </source>
</evidence>
<evidence type="ECO:0000259" key="2">
    <source>
        <dbReference type="Pfam" id="PF12937"/>
    </source>
</evidence>
<name>A0A8H6WDH5_MYCCL</name>
<organism evidence="3 4">
    <name type="scientific">Mycena chlorophos</name>
    <name type="common">Agaric fungus</name>
    <name type="synonym">Agaricus chlorophos</name>
    <dbReference type="NCBI Taxonomy" id="658473"/>
    <lineage>
        <taxon>Eukaryota</taxon>
        <taxon>Fungi</taxon>
        <taxon>Dikarya</taxon>
        <taxon>Basidiomycota</taxon>
        <taxon>Agaricomycotina</taxon>
        <taxon>Agaricomycetes</taxon>
        <taxon>Agaricomycetidae</taxon>
        <taxon>Agaricales</taxon>
        <taxon>Marasmiineae</taxon>
        <taxon>Mycenaceae</taxon>
        <taxon>Mycena</taxon>
    </lineage>
</organism>
<sequence length="656" mass="73976">MSDRRSQVPKQPVRHRPSRFLRAFKPLWRRPMDFIRETPSQTAARRERTRRNSQALISRLPPELLGDIFCLCVPTSVWGVQRGFKEANSWLAITRVCTYWREVALSTPEFWSTLVLSEPELTALMLIRSQSAPLIVRVDLMGDADNSPEPIIFEQAWRLGTLDIRSPRSQLLTFLANLEHVDAAPHLRCLKIVNSGDLSEDPLWLPSNLFRREHVVQERQAEMQPGSNLHLQRCAFPWDSSWYTQMAHLHLESLGPLQIPSTEALLSVLAASPRLETLALIDSVPITHKGFRVSLPHLTLLELMDDAASACANLLGLLEVPPSATAIVICAITSTSRRAEENYNDLIAAFLTSASLSRYDTVLIRHYDGLALAFSHSLNSGMRRLRIRVPSWDSSRMLSTTSRVLTLLDSCVVSTLHLHGFENLASPLRVMPDILTFSLFSTLGQRMAHVHTLHIHGGFPTGWLEFMLRQAMLVVNVVHDTWWFPGVSNFIMPYRGSDGILRHSFPTMRRLCLHGIDFARAKVTSGRHGKGSDEESDEDEDADEAWSSKKPSPALLLAALMWARKEGGAPLWSLELGPGCRQITDADLLWWDTFVDLLPVPRAQKAPSMFRPSLGLSWDSVRETAIEIFTKMAEDEMPRTNDLRPVAWSPKLPRIA</sequence>
<evidence type="ECO:0000256" key="1">
    <source>
        <dbReference type="SAM" id="MobiDB-lite"/>
    </source>
</evidence>